<accession>A0A4P8I7S2</accession>
<dbReference type="PANTHER" id="PTHR12110:SF41">
    <property type="entry name" value="INOSOSE DEHYDRATASE"/>
    <property type="match status" value="1"/>
</dbReference>
<keyword evidence="2" id="KW-0413">Isomerase</keyword>
<dbReference type="InterPro" id="IPR036237">
    <property type="entry name" value="Xyl_isomerase-like_sf"/>
</dbReference>
<dbReference type="Pfam" id="PF01261">
    <property type="entry name" value="AP_endonuc_2"/>
    <property type="match status" value="1"/>
</dbReference>
<dbReference type="KEGG" id="arf:AR1Y2_0028"/>
<organism evidence="2 3">
    <name type="scientific">Anaerostipes rhamnosivorans</name>
    <dbReference type="NCBI Taxonomy" id="1229621"/>
    <lineage>
        <taxon>Bacteria</taxon>
        <taxon>Bacillati</taxon>
        <taxon>Bacillota</taxon>
        <taxon>Clostridia</taxon>
        <taxon>Lachnospirales</taxon>
        <taxon>Lachnospiraceae</taxon>
        <taxon>Anaerostipes</taxon>
    </lineage>
</organism>
<evidence type="ECO:0000313" key="3">
    <source>
        <dbReference type="Proteomes" id="UP000298653"/>
    </source>
</evidence>
<protein>
    <submittedName>
        <fullName evidence="2">D-tagatose 3-epimerase</fullName>
        <ecNumber evidence="2">5.3.1.-</ecNumber>
    </submittedName>
</protein>
<sequence>MKNKIGLQTAYWNGTTPKLDIYQIVDLTKKSNMDTIELKAGDFVPLTVEERDKLRNYIKDAGLSVTINGTGLRPERDVSSSEKEYHEAGIRHLCNMLDLCAEMGAKLFSGIPYGLWNTRPDGENVTEIKKVRTANAIKGLTKVAKHAEEVGVTICLEIVNRFEQYTANTAEEGIAICEAVNNDYCKLLLDTFHMNIEEDYIPEAIRNAHEKGYLGYLHIGESNRKIPVGEKKTNIDWQAIAKTIKDICFEGPLVMEPFVLDKSASAKSVSLWRTIKKADDIDGLVADAAAGVKYLRSL</sequence>
<dbReference type="Proteomes" id="UP000298653">
    <property type="component" value="Chromosome"/>
</dbReference>
<dbReference type="InterPro" id="IPR013022">
    <property type="entry name" value="Xyl_isomerase-like_TIM-brl"/>
</dbReference>
<dbReference type="OrthoDB" id="9786584at2"/>
<keyword evidence="3" id="KW-1185">Reference proteome</keyword>
<reference evidence="2 3" key="1">
    <citation type="submission" date="2019-05" db="EMBL/GenBank/DDBJ databases">
        <title>Complete genome sequencing of Anaerostipes rhamnosivorans.</title>
        <authorList>
            <person name="Bui T.P.N."/>
            <person name="de Vos W.M."/>
        </authorList>
    </citation>
    <scope>NUCLEOTIDE SEQUENCE [LARGE SCALE GENOMIC DNA]</scope>
    <source>
        <strain evidence="2 3">1y2</strain>
    </source>
</reference>
<dbReference type="EC" id="5.3.1.-" evidence="2"/>
<dbReference type="EMBL" id="CP040058">
    <property type="protein sequence ID" value="QCP33482.1"/>
    <property type="molecule type" value="Genomic_DNA"/>
</dbReference>
<evidence type="ECO:0000313" key="2">
    <source>
        <dbReference type="EMBL" id="QCP33482.1"/>
    </source>
</evidence>
<dbReference type="PANTHER" id="PTHR12110">
    <property type="entry name" value="HYDROXYPYRUVATE ISOMERASE"/>
    <property type="match status" value="1"/>
</dbReference>
<gene>
    <name evidence="2" type="ORF">AR1Y2_0028</name>
</gene>
<dbReference type="Gene3D" id="3.20.20.150">
    <property type="entry name" value="Divalent-metal-dependent TIM barrel enzymes"/>
    <property type="match status" value="1"/>
</dbReference>
<evidence type="ECO:0000259" key="1">
    <source>
        <dbReference type="Pfam" id="PF01261"/>
    </source>
</evidence>
<dbReference type="RefSeq" id="WP_137327151.1">
    <property type="nucleotide sequence ID" value="NZ_CP040058.1"/>
</dbReference>
<dbReference type="SUPFAM" id="SSF51658">
    <property type="entry name" value="Xylose isomerase-like"/>
    <property type="match status" value="1"/>
</dbReference>
<feature type="domain" description="Xylose isomerase-like TIM barrel" evidence="1">
    <location>
        <begin position="26"/>
        <end position="259"/>
    </location>
</feature>
<dbReference type="AlphaFoldDB" id="A0A4P8I7S2"/>
<dbReference type="InterPro" id="IPR050312">
    <property type="entry name" value="IolE/XylAMocC-like"/>
</dbReference>
<dbReference type="GO" id="GO:0016853">
    <property type="term" value="F:isomerase activity"/>
    <property type="evidence" value="ECO:0007669"/>
    <property type="project" value="UniProtKB-KW"/>
</dbReference>
<proteinExistence type="predicted"/>
<name>A0A4P8I7S2_9FIRM</name>